<organism evidence="5 6">
    <name type="scientific">Oceaniferula marina</name>
    <dbReference type="NCBI Taxonomy" id="2748318"/>
    <lineage>
        <taxon>Bacteria</taxon>
        <taxon>Pseudomonadati</taxon>
        <taxon>Verrucomicrobiota</taxon>
        <taxon>Verrucomicrobiia</taxon>
        <taxon>Verrucomicrobiales</taxon>
        <taxon>Verrucomicrobiaceae</taxon>
        <taxon>Oceaniferula</taxon>
    </lineage>
</organism>
<dbReference type="Gene3D" id="1.10.10.60">
    <property type="entry name" value="Homeodomain-like"/>
    <property type="match status" value="1"/>
</dbReference>
<comment type="caution">
    <text evidence="5">The sequence shown here is derived from an EMBL/GenBank/DDBJ whole genome shotgun (WGS) entry which is preliminary data.</text>
</comment>
<name>A0A851GGP8_9BACT</name>
<gene>
    <name evidence="5" type="ORF">HW115_13020</name>
</gene>
<protein>
    <submittedName>
        <fullName evidence="5">Substrate-binding domain-containing protein</fullName>
    </submittedName>
</protein>
<evidence type="ECO:0000256" key="3">
    <source>
        <dbReference type="ARBA" id="ARBA00023163"/>
    </source>
</evidence>
<dbReference type="SUPFAM" id="SSF53822">
    <property type="entry name" value="Periplasmic binding protein-like I"/>
    <property type="match status" value="1"/>
</dbReference>
<dbReference type="InterPro" id="IPR018062">
    <property type="entry name" value="HTH_AraC-typ_CS"/>
</dbReference>
<dbReference type="AlphaFoldDB" id="A0A851GGP8"/>
<dbReference type="SUPFAM" id="SSF46689">
    <property type="entry name" value="Homeodomain-like"/>
    <property type="match status" value="1"/>
</dbReference>
<proteinExistence type="predicted"/>
<dbReference type="PANTHER" id="PTHR30146:SF24">
    <property type="entry name" value="XYLOSE OPERON REGULATORY PROTEIN"/>
    <property type="match status" value="1"/>
</dbReference>
<dbReference type="PROSITE" id="PS01124">
    <property type="entry name" value="HTH_ARAC_FAMILY_2"/>
    <property type="match status" value="1"/>
</dbReference>
<keyword evidence="6" id="KW-1185">Reference proteome</keyword>
<sequence length="387" mass="43316">MEHQIQERGVRRGVLLALNWYHPKLHHGIARFAAGHGWHLEAGVALGGDPFPAHWHGMGVIAAVEYRKKIKERYPWVGGNLVLVGHTGEDVDEYHSVSDDHCAIVEQAIEHFQAKGFRQFACYCPSRDLVGVRVNHFVKVLKEQGMPCCLLVADSGDWLSRHHWLMEELSQLPAGTAVFCQNDEFATEVIEACLDAGIGVPDRLAVIGVRNDPLICDSLQIPLSSVDNNLFQVGYRAAELLESLFQGVAGKPAHHKVAPSGVRARASTSLLAGELRDPEFHRAMKVIRTHFTRPEFDCPMLANLCSVSLRKLYLIFQRSHVRKPAEEIRYQRVAMARNLLRTITSPVEVVSERCGFGNIRSFYMAFRDVEGATPAAFRKGLNRQTEV</sequence>
<evidence type="ECO:0000256" key="1">
    <source>
        <dbReference type="ARBA" id="ARBA00023015"/>
    </source>
</evidence>
<accession>A0A851GGP8</accession>
<evidence type="ECO:0000259" key="4">
    <source>
        <dbReference type="PROSITE" id="PS01124"/>
    </source>
</evidence>
<keyword evidence="2" id="KW-0238">DNA-binding</keyword>
<dbReference type="GO" id="GO:0000976">
    <property type="term" value="F:transcription cis-regulatory region binding"/>
    <property type="evidence" value="ECO:0007669"/>
    <property type="project" value="TreeGrafter"/>
</dbReference>
<dbReference type="PROSITE" id="PS00041">
    <property type="entry name" value="HTH_ARAC_FAMILY_1"/>
    <property type="match status" value="1"/>
</dbReference>
<dbReference type="InterPro" id="IPR009057">
    <property type="entry name" value="Homeodomain-like_sf"/>
</dbReference>
<dbReference type="Gene3D" id="3.40.50.2300">
    <property type="match status" value="2"/>
</dbReference>
<dbReference type="SMART" id="SM00342">
    <property type="entry name" value="HTH_ARAC"/>
    <property type="match status" value="1"/>
</dbReference>
<keyword evidence="3" id="KW-0804">Transcription</keyword>
<dbReference type="EMBL" id="JACBAZ010000004">
    <property type="protein sequence ID" value="NWK56536.1"/>
    <property type="molecule type" value="Genomic_DNA"/>
</dbReference>
<dbReference type="GO" id="GO:0003700">
    <property type="term" value="F:DNA-binding transcription factor activity"/>
    <property type="evidence" value="ECO:0007669"/>
    <property type="project" value="InterPro"/>
</dbReference>
<dbReference type="Pfam" id="PF12833">
    <property type="entry name" value="HTH_18"/>
    <property type="match status" value="1"/>
</dbReference>
<keyword evidence="1" id="KW-0805">Transcription regulation</keyword>
<dbReference type="Pfam" id="PF13377">
    <property type="entry name" value="Peripla_BP_3"/>
    <property type="match status" value="1"/>
</dbReference>
<dbReference type="InterPro" id="IPR028082">
    <property type="entry name" value="Peripla_BP_I"/>
</dbReference>
<dbReference type="InterPro" id="IPR046335">
    <property type="entry name" value="LacI/GalR-like_sensor"/>
</dbReference>
<reference evidence="5 6" key="1">
    <citation type="submission" date="2020-07" db="EMBL/GenBank/DDBJ databases">
        <title>Roseicoccus Jingziensis gen. nov., sp. nov., isolated from coastal seawater.</title>
        <authorList>
            <person name="Feng X."/>
        </authorList>
    </citation>
    <scope>NUCLEOTIDE SEQUENCE [LARGE SCALE GENOMIC DNA]</scope>
    <source>
        <strain evidence="5 6">N1E253</strain>
    </source>
</reference>
<dbReference type="Proteomes" id="UP000557872">
    <property type="component" value="Unassembled WGS sequence"/>
</dbReference>
<feature type="domain" description="HTH araC/xylS-type" evidence="4">
    <location>
        <begin position="281"/>
        <end position="380"/>
    </location>
</feature>
<evidence type="ECO:0000313" key="5">
    <source>
        <dbReference type="EMBL" id="NWK56536.1"/>
    </source>
</evidence>
<dbReference type="InterPro" id="IPR018060">
    <property type="entry name" value="HTH_AraC"/>
</dbReference>
<dbReference type="PANTHER" id="PTHR30146">
    <property type="entry name" value="LACI-RELATED TRANSCRIPTIONAL REPRESSOR"/>
    <property type="match status" value="1"/>
</dbReference>
<evidence type="ECO:0000256" key="2">
    <source>
        <dbReference type="ARBA" id="ARBA00023125"/>
    </source>
</evidence>
<evidence type="ECO:0000313" key="6">
    <source>
        <dbReference type="Proteomes" id="UP000557872"/>
    </source>
</evidence>